<sequence length="192" mass="22063">MIMKLIKFTILFLCLSVTYAFSQVHVKGSRFFDIAAGTVDGIDHNLKNDNSGFWVSLGTGRYNKFENSWRWNLDYLQKTYVFSPDGLNTGTIPVRHYSVQFGHGFKLIKSKRRVFYLNAIPQLLAGYESVNNNVSVAGNYHINNKNKFLIGGMVGIEIEIEHFTIQAKQRWLPKSSTKIFHTQLGIGYRFNR</sequence>
<dbReference type="EMBL" id="VBSN01000029">
    <property type="protein sequence ID" value="KAA6439912.1"/>
    <property type="molecule type" value="Genomic_DNA"/>
</dbReference>
<name>A0A5M8R0Z9_9BACT</name>
<organism evidence="2 3">
    <name type="scientific">Dyadobacter flavalbus</name>
    <dbReference type="NCBI Taxonomy" id="2579942"/>
    <lineage>
        <taxon>Bacteria</taxon>
        <taxon>Pseudomonadati</taxon>
        <taxon>Bacteroidota</taxon>
        <taxon>Cytophagia</taxon>
        <taxon>Cytophagales</taxon>
        <taxon>Spirosomataceae</taxon>
        <taxon>Dyadobacter</taxon>
    </lineage>
</organism>
<feature type="signal peptide" evidence="1">
    <location>
        <begin position="1"/>
        <end position="22"/>
    </location>
</feature>
<dbReference type="Proteomes" id="UP000323994">
    <property type="component" value="Unassembled WGS sequence"/>
</dbReference>
<keyword evidence="3" id="KW-1185">Reference proteome</keyword>
<proteinExistence type="predicted"/>
<accession>A0A5M8R0Z9</accession>
<feature type="chain" id="PRO_5024308148" description="Porin family protein" evidence="1">
    <location>
        <begin position="23"/>
        <end position="192"/>
    </location>
</feature>
<evidence type="ECO:0000256" key="1">
    <source>
        <dbReference type="SAM" id="SignalP"/>
    </source>
</evidence>
<gene>
    <name evidence="2" type="ORF">FEM33_10110</name>
</gene>
<comment type="caution">
    <text evidence="2">The sequence shown here is derived from an EMBL/GenBank/DDBJ whole genome shotgun (WGS) entry which is preliminary data.</text>
</comment>
<evidence type="ECO:0000313" key="2">
    <source>
        <dbReference type="EMBL" id="KAA6439912.1"/>
    </source>
</evidence>
<dbReference type="InterPro" id="IPR018899">
    <property type="entry name" value="Conjug_transposon_Tra0"/>
</dbReference>
<reference evidence="2 3" key="1">
    <citation type="submission" date="2019-05" db="EMBL/GenBank/DDBJ databases">
        <authorList>
            <person name="Qu J.-H."/>
        </authorList>
    </citation>
    <scope>NUCLEOTIDE SEQUENCE [LARGE SCALE GENOMIC DNA]</scope>
    <source>
        <strain evidence="2 3">NS28</strain>
    </source>
</reference>
<dbReference type="AlphaFoldDB" id="A0A5M8R0Z9"/>
<dbReference type="Pfam" id="PF10626">
    <property type="entry name" value="TraO"/>
    <property type="match status" value="1"/>
</dbReference>
<protein>
    <recommendedName>
        <fullName evidence="4">Porin family protein</fullName>
    </recommendedName>
</protein>
<evidence type="ECO:0008006" key="4">
    <source>
        <dbReference type="Google" id="ProtNLM"/>
    </source>
</evidence>
<keyword evidence="1" id="KW-0732">Signal</keyword>
<evidence type="ECO:0000313" key="3">
    <source>
        <dbReference type="Proteomes" id="UP000323994"/>
    </source>
</evidence>